<feature type="repeat" description="TPR" evidence="3">
    <location>
        <begin position="373"/>
        <end position="406"/>
    </location>
</feature>
<proteinExistence type="predicted"/>
<keyword evidence="2 3" id="KW-0802">TPR repeat</keyword>
<dbReference type="Pfam" id="PF13424">
    <property type="entry name" value="TPR_12"/>
    <property type="match status" value="4"/>
</dbReference>
<accession>A0A9N8DK04</accession>
<dbReference type="Proteomes" id="UP001153069">
    <property type="component" value="Unassembled WGS sequence"/>
</dbReference>
<reference evidence="5" key="1">
    <citation type="submission" date="2020-06" db="EMBL/GenBank/DDBJ databases">
        <authorList>
            <consortium name="Plant Systems Biology data submission"/>
        </authorList>
    </citation>
    <scope>NUCLEOTIDE SEQUENCE</scope>
    <source>
        <strain evidence="5">D6</strain>
    </source>
</reference>
<evidence type="ECO:0000256" key="3">
    <source>
        <dbReference type="PROSITE-ProRule" id="PRU00339"/>
    </source>
</evidence>
<organism evidence="5 6">
    <name type="scientific">Seminavis robusta</name>
    <dbReference type="NCBI Taxonomy" id="568900"/>
    <lineage>
        <taxon>Eukaryota</taxon>
        <taxon>Sar</taxon>
        <taxon>Stramenopiles</taxon>
        <taxon>Ochrophyta</taxon>
        <taxon>Bacillariophyta</taxon>
        <taxon>Bacillariophyceae</taxon>
        <taxon>Bacillariophycidae</taxon>
        <taxon>Naviculales</taxon>
        <taxon>Naviculaceae</taxon>
        <taxon>Seminavis</taxon>
    </lineage>
</organism>
<name>A0A9N8DK04_9STRA</name>
<evidence type="ECO:0000256" key="2">
    <source>
        <dbReference type="ARBA" id="ARBA00022803"/>
    </source>
</evidence>
<dbReference type="PANTHER" id="PTHR45641:SF1">
    <property type="entry name" value="AAA+ ATPASE DOMAIN-CONTAINING PROTEIN"/>
    <property type="match status" value="1"/>
</dbReference>
<dbReference type="AlphaFoldDB" id="A0A9N8DK04"/>
<gene>
    <name evidence="5" type="ORF">SEMRO_101_G051440.1</name>
</gene>
<evidence type="ECO:0000313" key="5">
    <source>
        <dbReference type="EMBL" id="CAB9501139.1"/>
    </source>
</evidence>
<dbReference type="PROSITE" id="PS50293">
    <property type="entry name" value="TPR_REGION"/>
    <property type="match status" value="2"/>
</dbReference>
<dbReference type="Pfam" id="PF13374">
    <property type="entry name" value="TPR_10"/>
    <property type="match status" value="1"/>
</dbReference>
<evidence type="ECO:0000256" key="1">
    <source>
        <dbReference type="ARBA" id="ARBA00022737"/>
    </source>
</evidence>
<dbReference type="PROSITE" id="PS50005">
    <property type="entry name" value="TPR"/>
    <property type="match status" value="5"/>
</dbReference>
<feature type="region of interest" description="Disordered" evidence="4">
    <location>
        <begin position="1"/>
        <end position="33"/>
    </location>
</feature>
<dbReference type="EMBL" id="CAICTM010000100">
    <property type="protein sequence ID" value="CAB9501139.1"/>
    <property type="molecule type" value="Genomic_DNA"/>
</dbReference>
<feature type="repeat" description="TPR" evidence="3">
    <location>
        <begin position="583"/>
        <end position="616"/>
    </location>
</feature>
<dbReference type="InterPro" id="IPR011990">
    <property type="entry name" value="TPR-like_helical_dom_sf"/>
</dbReference>
<feature type="repeat" description="TPR" evidence="3">
    <location>
        <begin position="667"/>
        <end position="700"/>
    </location>
</feature>
<protein>
    <submittedName>
        <fullName evidence="5">Kinesin light chain</fullName>
    </submittedName>
</protein>
<evidence type="ECO:0000313" key="6">
    <source>
        <dbReference type="Proteomes" id="UP001153069"/>
    </source>
</evidence>
<feature type="repeat" description="TPR" evidence="3">
    <location>
        <begin position="499"/>
        <end position="532"/>
    </location>
</feature>
<sequence length="725" mass="80198">MTRENSELHPAAGATQQQQQLGSNEDANDTANKENECTRHLETLGVSVYYLERIFLEELKGASTNDTQSRPRSSKIYEIENLRGPPGIIRTKGATVICPLDGRMGAAYVHCLKGEDYVGVATHMLSYSWSYTIGDIVDTLSDYCLHNSLDPKRTYIWICCLCVNQHRVVENSTSTSQKSGMIIPSHVDFFPIFGERVQRIGHLLAMMAPWNAPVYITRIWCIFEIFTAHTNGCTIDIVMPPKEKGTLEEVVDDKGGEFALTTLYGTLSNTKVEEAKASVESDRLAILHQLESTVGYSVLNNQVNELLRGWMKEVLFHLVKTRENTNNLQYVEFCNSIGMIFRGNGEQDAAKKLHQDAVAISEANLGKNHPDTAQSYNYLGSVLVDMGDYEGALSNFKEALAMRVAILGNDHAHFGNTLNNIGGALKAKGDYDGALLKHKEALSIFESALGKKDLSVATTYLSIGSVQDAMCDFEGALSRFEEVLAIRLSVLGRDHPETAESYNKIGGVMYAKGDYEGALAKFKECLSIQEFVLGKNHYETASSYNNIGNVLYAKGDYRGALLMDKQALIIFQSTLGTSHPLVATSYNNVGLVMMKMGNYQGALEKFKQALEMRLPVLGKSNPATAESHNNIGSALLRLGDYEGALLKHKEALSLRESALGHEHHDTAQSYNDIGMVLFKKGDHKEALSRFKECLAIWEPVLGLEHPNTKACLKWIEIVKETVQHG</sequence>
<dbReference type="SMART" id="SM00028">
    <property type="entry name" value="TPR"/>
    <property type="match status" value="9"/>
</dbReference>
<evidence type="ECO:0000256" key="4">
    <source>
        <dbReference type="SAM" id="MobiDB-lite"/>
    </source>
</evidence>
<dbReference type="InterPro" id="IPR019734">
    <property type="entry name" value="TPR_rpt"/>
</dbReference>
<keyword evidence="1" id="KW-0677">Repeat</keyword>
<comment type="caution">
    <text evidence="5">The sequence shown here is derived from an EMBL/GenBank/DDBJ whole genome shotgun (WGS) entry which is preliminary data.</text>
</comment>
<dbReference type="OrthoDB" id="5986190at2759"/>
<keyword evidence="6" id="KW-1185">Reference proteome</keyword>
<dbReference type="Gene3D" id="1.25.40.10">
    <property type="entry name" value="Tetratricopeptide repeat domain"/>
    <property type="match status" value="3"/>
</dbReference>
<feature type="repeat" description="TPR" evidence="3">
    <location>
        <begin position="625"/>
        <end position="658"/>
    </location>
</feature>
<dbReference type="SUPFAM" id="SSF48452">
    <property type="entry name" value="TPR-like"/>
    <property type="match status" value="2"/>
</dbReference>
<dbReference type="PANTHER" id="PTHR45641">
    <property type="entry name" value="TETRATRICOPEPTIDE REPEAT PROTEIN (AFU_ORTHOLOGUE AFUA_6G03870)"/>
    <property type="match status" value="1"/>
</dbReference>